<keyword evidence="1" id="KW-0808">Transferase</keyword>
<evidence type="ECO:0000313" key="2">
    <source>
        <dbReference type="Proteomes" id="UP000595437"/>
    </source>
</evidence>
<gene>
    <name evidence="1" type="ORF">FKW44_003284</name>
</gene>
<proteinExistence type="predicted"/>
<protein>
    <submittedName>
        <fullName evidence="1">Dual specificity protein kinase Ttklike</fullName>
    </submittedName>
</protein>
<dbReference type="OrthoDB" id="20524at2759"/>
<sequence length="74" mass="8608">MSGNDSEVKRSFLNEIKVLEKLQGNARVIKMYDYEYRKSRGSSLLSWKKGKRTWGPFCEIRSRTLKSSSTGRKC</sequence>
<keyword evidence="2" id="KW-1185">Reference proteome</keyword>
<dbReference type="AlphaFoldDB" id="A0A7T8KLD1"/>
<dbReference type="Proteomes" id="UP000595437">
    <property type="component" value="Chromosome 2"/>
</dbReference>
<organism evidence="1 2">
    <name type="scientific">Caligus rogercresseyi</name>
    <name type="common">Sea louse</name>
    <dbReference type="NCBI Taxonomy" id="217165"/>
    <lineage>
        <taxon>Eukaryota</taxon>
        <taxon>Metazoa</taxon>
        <taxon>Ecdysozoa</taxon>
        <taxon>Arthropoda</taxon>
        <taxon>Crustacea</taxon>
        <taxon>Multicrustacea</taxon>
        <taxon>Hexanauplia</taxon>
        <taxon>Copepoda</taxon>
        <taxon>Siphonostomatoida</taxon>
        <taxon>Caligidae</taxon>
        <taxon>Caligus</taxon>
    </lineage>
</organism>
<dbReference type="Gene3D" id="3.30.200.20">
    <property type="entry name" value="Phosphorylase Kinase, domain 1"/>
    <property type="match status" value="1"/>
</dbReference>
<name>A0A7T8KLD1_CALRO</name>
<dbReference type="GO" id="GO:0016301">
    <property type="term" value="F:kinase activity"/>
    <property type="evidence" value="ECO:0007669"/>
    <property type="project" value="UniProtKB-KW"/>
</dbReference>
<keyword evidence="1" id="KW-0418">Kinase</keyword>
<evidence type="ECO:0000313" key="1">
    <source>
        <dbReference type="EMBL" id="QQP58079.1"/>
    </source>
</evidence>
<accession>A0A7T8KLD1</accession>
<dbReference type="EMBL" id="CP045891">
    <property type="protein sequence ID" value="QQP58079.1"/>
    <property type="molecule type" value="Genomic_DNA"/>
</dbReference>
<reference evidence="2" key="1">
    <citation type="submission" date="2021-01" db="EMBL/GenBank/DDBJ databases">
        <title>Caligus Genome Assembly.</title>
        <authorList>
            <person name="Gallardo-Escarate C."/>
        </authorList>
    </citation>
    <scope>NUCLEOTIDE SEQUENCE [LARGE SCALE GENOMIC DNA]</scope>
</reference>